<proteinExistence type="predicted"/>
<dbReference type="OrthoDB" id="148961at2"/>
<evidence type="ECO:0000313" key="2">
    <source>
        <dbReference type="EMBL" id="PZD97323.1"/>
    </source>
</evidence>
<sequence>MELVLANTLEQYDHLYALNEGREDYFRYQMMKPFEKMWSTIQVPLKAKQPGGYDVVMAAGMLGYLPLSETAMGRTAVKMLRERHAMETAQDTLRHCLAYAEKNNLNCRAGRLVFGLYVADPVKLELQHGYTGFGGIPGFIQIMLYPNAYNLPRLPAVVAHEFHHNIRFSYFNWDHGNVTVGDYLVIEGLAESFAQELYGETLLGPWVTSINQEDLAYSLEVMKNALPIKGFAEVSSYMFGDTFAREQGYQPVGLSPFAGYSVGYHVVQSFLKRNKIGIQEATLLSAEEIISECGLFG</sequence>
<accession>A0A2W1LER5</accession>
<comment type="caution">
    <text evidence="2">The sequence shown here is derived from an EMBL/GenBank/DDBJ whole genome shotgun (WGS) entry which is preliminary data.</text>
</comment>
<dbReference type="EMBL" id="QKRB01000028">
    <property type="protein sequence ID" value="PZD97323.1"/>
    <property type="molecule type" value="Genomic_DNA"/>
</dbReference>
<evidence type="ECO:0000259" key="1">
    <source>
        <dbReference type="Pfam" id="PF10026"/>
    </source>
</evidence>
<organism evidence="2 3">
    <name type="scientific">Paenibacillus sambharensis</name>
    <dbReference type="NCBI Taxonomy" id="1803190"/>
    <lineage>
        <taxon>Bacteria</taxon>
        <taxon>Bacillati</taxon>
        <taxon>Bacillota</taxon>
        <taxon>Bacilli</taxon>
        <taxon>Bacillales</taxon>
        <taxon>Paenibacillaceae</taxon>
        <taxon>Paenibacillus</taxon>
    </lineage>
</organism>
<dbReference type="Proteomes" id="UP000249522">
    <property type="component" value="Unassembled WGS sequence"/>
</dbReference>
<name>A0A2W1LER5_9BACL</name>
<dbReference type="InterPro" id="IPR018728">
    <property type="entry name" value="DUF2268"/>
</dbReference>
<keyword evidence="3" id="KW-1185">Reference proteome</keyword>
<dbReference type="Pfam" id="PF10026">
    <property type="entry name" value="DUF2268"/>
    <property type="match status" value="1"/>
</dbReference>
<reference evidence="2 3" key="1">
    <citation type="submission" date="2018-06" db="EMBL/GenBank/DDBJ databases">
        <title>Paenibacillus imtechensis sp. nov.</title>
        <authorList>
            <person name="Pinnaka A.K."/>
            <person name="Singh H."/>
            <person name="Kaur M."/>
        </authorList>
    </citation>
    <scope>NUCLEOTIDE SEQUENCE [LARGE SCALE GENOMIC DNA]</scope>
    <source>
        <strain evidence="2 3">SMB1</strain>
    </source>
</reference>
<gene>
    <name evidence="2" type="ORF">DNH61_02940</name>
</gene>
<protein>
    <recommendedName>
        <fullName evidence="1">DUF2268 domain-containing protein</fullName>
    </recommendedName>
</protein>
<dbReference type="AlphaFoldDB" id="A0A2W1LER5"/>
<dbReference type="RefSeq" id="WP_111145181.1">
    <property type="nucleotide sequence ID" value="NZ_QKRB01000028.1"/>
</dbReference>
<feature type="domain" description="DUF2268" evidence="1">
    <location>
        <begin position="88"/>
        <end position="290"/>
    </location>
</feature>
<evidence type="ECO:0000313" key="3">
    <source>
        <dbReference type="Proteomes" id="UP000249522"/>
    </source>
</evidence>